<feature type="domain" description="SWI/SNF and RSC complexes subunit Ssr4 C-terminal" evidence="3">
    <location>
        <begin position="47"/>
        <end position="89"/>
    </location>
</feature>
<dbReference type="OrthoDB" id="4096667at2759"/>
<feature type="coiled-coil region" evidence="1">
    <location>
        <begin position="104"/>
        <end position="131"/>
    </location>
</feature>
<evidence type="ECO:0000259" key="3">
    <source>
        <dbReference type="Pfam" id="PF20497"/>
    </source>
</evidence>
<feature type="compositionally biased region" description="Pro residues" evidence="2">
    <location>
        <begin position="24"/>
        <end position="35"/>
    </location>
</feature>
<evidence type="ECO:0000256" key="2">
    <source>
        <dbReference type="SAM" id="MobiDB-lite"/>
    </source>
</evidence>
<reference evidence="4" key="1">
    <citation type="journal article" date="2019" name="G3 (Bethesda)">
        <title>Genome Assemblies of Two Rare Opportunistic Yeast Pathogens: Diutina rugosa (syn. Candida rugosa) and Trichomonascus ciferrii (syn. Candida ciferrii).</title>
        <authorList>
            <person name="Mixao V."/>
            <person name="Saus E."/>
            <person name="Hansen A.P."/>
            <person name="Lass-Florl C."/>
            <person name="Gabaldon T."/>
        </authorList>
    </citation>
    <scope>NUCLEOTIDE SEQUENCE</scope>
    <source>
        <strain evidence="4">CBS 4856</strain>
    </source>
</reference>
<dbReference type="VEuPathDB" id="FungiDB:TRICI_000009"/>
<keyword evidence="5" id="KW-1185">Reference proteome</keyword>
<feature type="compositionally biased region" description="Polar residues" evidence="2">
    <location>
        <begin position="158"/>
        <end position="168"/>
    </location>
</feature>
<keyword evidence="1" id="KW-0175">Coiled coil</keyword>
<evidence type="ECO:0000313" key="5">
    <source>
        <dbReference type="Proteomes" id="UP000761534"/>
    </source>
</evidence>
<dbReference type="Pfam" id="PF20497">
    <property type="entry name" value="SWI-SNF_Ssr4_C"/>
    <property type="match status" value="1"/>
</dbReference>
<dbReference type="AlphaFoldDB" id="A0A642VEK8"/>
<dbReference type="EMBL" id="SWFS01000007">
    <property type="protein sequence ID" value="KAA8917807.1"/>
    <property type="molecule type" value="Genomic_DNA"/>
</dbReference>
<dbReference type="Proteomes" id="UP000761534">
    <property type="component" value="Unassembled WGS sequence"/>
</dbReference>
<evidence type="ECO:0000313" key="4">
    <source>
        <dbReference type="EMBL" id="KAA8917807.1"/>
    </source>
</evidence>
<protein>
    <recommendedName>
        <fullName evidence="3">SWI/SNF and RSC complexes subunit Ssr4 C-terminal domain-containing protein</fullName>
    </recommendedName>
</protein>
<accession>A0A642VEK8</accession>
<dbReference type="InterPro" id="IPR046464">
    <property type="entry name" value="SWI-SNF_Ssr4_C"/>
</dbReference>
<name>A0A642VEK8_9ASCO</name>
<comment type="caution">
    <text evidence="4">The sequence shown here is derived from an EMBL/GenBank/DDBJ whole genome shotgun (WGS) entry which is preliminary data.</text>
</comment>
<sequence>MATRMTQPPPPQQQQQHPGYRPGAVPPPPPRPQPAKAPYGEDIDEAGGLGDEVDSISLRDVASVRYVRYHEWMELVLGSAVDTRRIVPPKVIPAETKDWTFHDKDSLERRLKEVQAEVQELENTNNSDSNQTSSSLSQFYNDGIAQLREHFGSRESSVEQTLTQQLENTFPGHSVVEKTRARRVGTDLGLPEPKEQPEAVTRHLEQQKREQEEREQREQEEKQRKEQEEEKQRQQDQQQQDHHNNGSSLQLHHNDMDLGQDPMDTAPDMMNMLDHDVQMNDAELGELLNMPHGDQ</sequence>
<organism evidence="4 5">
    <name type="scientific">Trichomonascus ciferrii</name>
    <dbReference type="NCBI Taxonomy" id="44093"/>
    <lineage>
        <taxon>Eukaryota</taxon>
        <taxon>Fungi</taxon>
        <taxon>Dikarya</taxon>
        <taxon>Ascomycota</taxon>
        <taxon>Saccharomycotina</taxon>
        <taxon>Dipodascomycetes</taxon>
        <taxon>Dipodascales</taxon>
        <taxon>Trichomonascaceae</taxon>
        <taxon>Trichomonascus</taxon>
        <taxon>Trichomonascus ciferrii complex</taxon>
    </lineage>
</organism>
<gene>
    <name evidence="4" type="ORF">TRICI_000009</name>
</gene>
<proteinExistence type="predicted"/>
<feature type="region of interest" description="Disordered" evidence="2">
    <location>
        <begin position="1"/>
        <end position="53"/>
    </location>
</feature>
<evidence type="ECO:0000256" key="1">
    <source>
        <dbReference type="SAM" id="Coils"/>
    </source>
</evidence>
<feature type="region of interest" description="Disordered" evidence="2">
    <location>
        <begin position="155"/>
        <end position="268"/>
    </location>
</feature>
<feature type="compositionally biased region" description="Basic and acidic residues" evidence="2">
    <location>
        <begin position="192"/>
        <end position="244"/>
    </location>
</feature>
<feature type="compositionally biased region" description="Low complexity" evidence="2">
    <location>
        <begin position="13"/>
        <end position="23"/>
    </location>
</feature>